<feature type="region of interest" description="Disordered" evidence="1">
    <location>
        <begin position="526"/>
        <end position="585"/>
    </location>
</feature>
<dbReference type="eggNOG" id="ENOG502QSKI">
    <property type="taxonomic scope" value="Eukaryota"/>
</dbReference>
<feature type="compositionally biased region" description="Low complexity" evidence="1">
    <location>
        <begin position="48"/>
        <end position="59"/>
    </location>
</feature>
<reference evidence="2 3" key="1">
    <citation type="journal article" date="2011" name="Proc. Natl. Acad. Sci. U.S.A.">
        <title>Evolutionary erosion of yeast sex chromosomes by mating-type switching accidents.</title>
        <authorList>
            <person name="Gordon J.L."/>
            <person name="Armisen D."/>
            <person name="Proux-Wera E."/>
            <person name="Oheigeartaigh S.S."/>
            <person name="Byrne K.P."/>
            <person name="Wolfe K.H."/>
        </authorList>
    </citation>
    <scope>NUCLEOTIDE SEQUENCE [LARGE SCALE GENOMIC DNA]</scope>
    <source>
        <strain evidence="3">ATCC 34711 / CBS 6284 / DSM 70876 / NBRC 10599 / NRRL Y-10934 / UCD 77-7</strain>
    </source>
</reference>
<dbReference type="HOGENOM" id="CLU_019711_0_0_1"/>
<dbReference type="Proteomes" id="UP000002866">
    <property type="component" value="Chromosome 2"/>
</dbReference>
<dbReference type="PANTHER" id="PTHR31975:SF1">
    <property type="entry name" value="BUD SITE SELECTION PROTEIN 7-RELATED"/>
    <property type="match status" value="1"/>
</dbReference>
<proteinExistence type="predicted"/>
<evidence type="ECO:0008006" key="4">
    <source>
        <dbReference type="Google" id="ProtNLM"/>
    </source>
</evidence>
<name>I2GYH2_HENB6</name>
<dbReference type="Gene3D" id="1.25.40.10">
    <property type="entry name" value="Tetratricopeptide repeat domain"/>
    <property type="match status" value="2"/>
</dbReference>
<feature type="compositionally biased region" description="Low complexity" evidence="1">
    <location>
        <begin position="534"/>
        <end position="568"/>
    </location>
</feature>
<accession>I2GYH2</accession>
<dbReference type="GO" id="GO:0006031">
    <property type="term" value="P:chitin biosynthetic process"/>
    <property type="evidence" value="ECO:0007669"/>
    <property type="project" value="EnsemblFungi"/>
</dbReference>
<dbReference type="InterPro" id="IPR015374">
    <property type="entry name" value="ChAPs"/>
</dbReference>
<dbReference type="InterPro" id="IPR011990">
    <property type="entry name" value="TPR-like_helical_dom_sf"/>
</dbReference>
<dbReference type="GO" id="GO:0000282">
    <property type="term" value="P:cellular bud site selection"/>
    <property type="evidence" value="ECO:0007669"/>
    <property type="project" value="EnsemblFungi"/>
</dbReference>
<evidence type="ECO:0000256" key="1">
    <source>
        <dbReference type="SAM" id="MobiDB-lite"/>
    </source>
</evidence>
<sequence length="795" mass="90175">MFSQGSIPEVKEEAIGYALNERKQKIPQFQDLGPPDLITLVKYIPSANSGNGSKDSGSNLHGRSVTITESSTQISSNTTANGHSKKKSSSESKSKSGVATEPSDLHSINNLKGEIGTFFYSLGADTSDPTSIAIFLKTIADTISEQPQAWFGKNKNFNVARISFSTFNTFRKCDINVIVHIPGTLQTYILDVNGEQLQIQPQSKLHELIWAETFFSSIVRSLMLMKDNAEESEVQNLVETLIINPLTSGQIDKISNTFIDLFPLVYERGPLLGAPCHVTNVTRTNNYLIETLIEIIRLTKNIDKCRKMLEKLSEQFPEIISVLARIFMTNDLEIDAIKLINDTLENPIIDNNNPYKLDYTADLLCIQTEFLLNIKQDYVLAKKVAQTACNYSPSEFRPWYLLAKVYIKLNDVENALLTLNACPMAPLKEKYTLKRVVPIQSDANLHLPLPVDVILDEVSSLNPQDIQQEHKSADPALVNLAAANLKSTFQLAYKLLTEIVQLTGWEALLKYRSNIFVMEEEYQGTTEEIDKETTSNSATAHNTNTSTDQENNNNTNNNNSANDSTEATDVGTPNETDDINDQNLTKTKNNISSLERKAQSLRSKRLCERWLDNLFMLLYEDLKTYTLWQTEQLYFEAQNTKYNKLTVEWELFGLCARRLGHYPEAATAFQQGLAQRFSSDCARKLLEYYIEEVKRIKLQSMDPKSDMTSSQIVSKLDDLDRRIIDLCVKVCCWNHRWYIEYSTKLLDSMAVVVQDMSLTKVSNEISARYSESIHKLMEDNFLTFFKDYTNGYFDV</sequence>
<gene>
    <name evidence="2" type="primary">TBLA0B03330</name>
    <name evidence="2" type="ORF">TBLA_0B03330</name>
</gene>
<dbReference type="KEGG" id="tbl:TBLA_0B03330"/>
<dbReference type="GO" id="GO:0006893">
    <property type="term" value="P:Golgi to plasma membrane transport"/>
    <property type="evidence" value="ECO:0007669"/>
    <property type="project" value="EnsemblFungi"/>
</dbReference>
<protein>
    <recommendedName>
        <fullName evidence="4">Bud site selection protein 7</fullName>
    </recommendedName>
</protein>
<dbReference type="RefSeq" id="XP_004178693.1">
    <property type="nucleotide sequence ID" value="XM_004178645.1"/>
</dbReference>
<feature type="region of interest" description="Disordered" evidence="1">
    <location>
        <begin position="48"/>
        <end position="106"/>
    </location>
</feature>
<dbReference type="STRING" id="1071380.I2GYH2"/>
<feature type="compositionally biased region" description="Polar residues" evidence="1">
    <location>
        <begin position="65"/>
        <end position="82"/>
    </location>
</feature>
<dbReference type="AlphaFoldDB" id="I2GYH2"/>
<dbReference type="GO" id="GO:0034044">
    <property type="term" value="C:exomer complex"/>
    <property type="evidence" value="ECO:0007669"/>
    <property type="project" value="EnsemblFungi"/>
</dbReference>
<evidence type="ECO:0000313" key="2">
    <source>
        <dbReference type="EMBL" id="CCH59174.1"/>
    </source>
</evidence>
<dbReference type="EMBL" id="HE806317">
    <property type="protein sequence ID" value="CCH59174.1"/>
    <property type="molecule type" value="Genomic_DNA"/>
</dbReference>
<organism evidence="2 3">
    <name type="scientific">Henningerozyma blattae (strain ATCC 34711 / CBS 6284 / DSM 70876 / NBRC 10599 / NRRL Y-10934 / UCD 77-7)</name>
    <name type="common">Yeast</name>
    <name type="synonym">Tetrapisispora blattae</name>
    <dbReference type="NCBI Taxonomy" id="1071380"/>
    <lineage>
        <taxon>Eukaryota</taxon>
        <taxon>Fungi</taxon>
        <taxon>Dikarya</taxon>
        <taxon>Ascomycota</taxon>
        <taxon>Saccharomycotina</taxon>
        <taxon>Saccharomycetes</taxon>
        <taxon>Saccharomycetales</taxon>
        <taxon>Saccharomycetaceae</taxon>
        <taxon>Henningerozyma</taxon>
    </lineage>
</organism>
<dbReference type="FunCoup" id="I2GYH2">
    <property type="interactions" value="109"/>
</dbReference>
<dbReference type="InParanoid" id="I2GYH2"/>
<dbReference type="OrthoDB" id="434695at2759"/>
<dbReference type="PANTHER" id="PTHR31975">
    <property type="entry name" value="BUD SITE SELECTION PROTEIN 7-RELATED"/>
    <property type="match status" value="1"/>
</dbReference>
<keyword evidence="3" id="KW-1185">Reference proteome</keyword>
<dbReference type="Pfam" id="PF09295">
    <property type="entry name" value="ChAPs"/>
    <property type="match status" value="1"/>
</dbReference>
<dbReference type="OMA" id="IEAYQHC"/>
<evidence type="ECO:0000313" key="3">
    <source>
        <dbReference type="Proteomes" id="UP000002866"/>
    </source>
</evidence>
<dbReference type="GeneID" id="14493812"/>
<dbReference type="SUPFAM" id="SSF48452">
    <property type="entry name" value="TPR-like"/>
    <property type="match status" value="1"/>
</dbReference>